<dbReference type="eggNOG" id="ENOG502RRCG">
    <property type="taxonomic scope" value="Eukaryota"/>
</dbReference>
<dbReference type="GeneID" id="7195406"/>
<proteinExistence type="predicted"/>
<organism evidence="2 3">
    <name type="scientific">Phaeodactylum tricornutum (strain CCAP 1055/1)</name>
    <dbReference type="NCBI Taxonomy" id="556484"/>
    <lineage>
        <taxon>Eukaryota</taxon>
        <taxon>Sar</taxon>
        <taxon>Stramenopiles</taxon>
        <taxon>Ochrophyta</taxon>
        <taxon>Bacillariophyta</taxon>
        <taxon>Bacillariophyceae</taxon>
        <taxon>Bacillariophycidae</taxon>
        <taxon>Naviculales</taxon>
        <taxon>Phaeodactylaceae</taxon>
        <taxon>Phaeodactylum</taxon>
    </lineage>
</organism>
<dbReference type="Proteomes" id="UP000000759">
    <property type="component" value="Chromosome 20"/>
</dbReference>
<accession>B7G983</accession>
<dbReference type="RefSeq" id="XP_002183727.1">
    <property type="nucleotide sequence ID" value="XM_002183691.1"/>
</dbReference>
<dbReference type="InParanoid" id="B7G983"/>
<dbReference type="KEGG" id="pti:PHATRDRAFT_49022"/>
<reference evidence="3" key="2">
    <citation type="submission" date="2008-08" db="EMBL/GenBank/DDBJ databases">
        <authorList>
            <consortium name="Diatom Consortium"/>
            <person name="Grigoriev I."/>
            <person name="Grimwood J."/>
            <person name="Kuo A."/>
            <person name="Otillar R.P."/>
            <person name="Salamov A."/>
            <person name="Detter J.C."/>
            <person name="Lindquist E."/>
            <person name="Shapiro H."/>
            <person name="Lucas S."/>
            <person name="Glavina del Rio T."/>
            <person name="Pitluck S."/>
            <person name="Rokhsar D."/>
            <person name="Bowler C."/>
        </authorList>
    </citation>
    <scope>GENOME REANNOTATION</scope>
    <source>
        <strain evidence="3">CCAP 1055/1</strain>
    </source>
</reference>
<protein>
    <submittedName>
        <fullName evidence="2">Uncharacterized protein</fullName>
    </submittedName>
</protein>
<dbReference type="CDD" id="cd02440">
    <property type="entry name" value="AdoMet_MTases"/>
    <property type="match status" value="1"/>
</dbReference>
<evidence type="ECO:0000313" key="2">
    <source>
        <dbReference type="EMBL" id="EEC44909.1"/>
    </source>
</evidence>
<keyword evidence="3" id="KW-1185">Reference proteome</keyword>
<evidence type="ECO:0000313" key="3">
    <source>
        <dbReference type="Proteomes" id="UP000000759"/>
    </source>
</evidence>
<feature type="region of interest" description="Disordered" evidence="1">
    <location>
        <begin position="227"/>
        <end position="246"/>
    </location>
</feature>
<dbReference type="OrthoDB" id="41797at2759"/>
<reference evidence="2 3" key="1">
    <citation type="journal article" date="2008" name="Nature">
        <title>The Phaeodactylum genome reveals the evolutionary history of diatom genomes.</title>
        <authorList>
            <person name="Bowler C."/>
            <person name="Allen A.E."/>
            <person name="Badger J.H."/>
            <person name="Grimwood J."/>
            <person name="Jabbari K."/>
            <person name="Kuo A."/>
            <person name="Maheswari U."/>
            <person name="Martens C."/>
            <person name="Maumus F."/>
            <person name="Otillar R.P."/>
            <person name="Rayko E."/>
            <person name="Salamov A."/>
            <person name="Vandepoele K."/>
            <person name="Beszteri B."/>
            <person name="Gruber A."/>
            <person name="Heijde M."/>
            <person name="Katinka M."/>
            <person name="Mock T."/>
            <person name="Valentin K."/>
            <person name="Verret F."/>
            <person name="Berges J.A."/>
            <person name="Brownlee C."/>
            <person name="Cadoret J.P."/>
            <person name="Chiovitti A."/>
            <person name="Choi C.J."/>
            <person name="Coesel S."/>
            <person name="De Martino A."/>
            <person name="Detter J.C."/>
            <person name="Durkin C."/>
            <person name="Falciatore A."/>
            <person name="Fournet J."/>
            <person name="Haruta M."/>
            <person name="Huysman M.J."/>
            <person name="Jenkins B.D."/>
            <person name="Jiroutova K."/>
            <person name="Jorgensen R.E."/>
            <person name="Joubert Y."/>
            <person name="Kaplan A."/>
            <person name="Kroger N."/>
            <person name="Kroth P.G."/>
            <person name="La Roche J."/>
            <person name="Lindquist E."/>
            <person name="Lommer M."/>
            <person name="Martin-Jezequel V."/>
            <person name="Lopez P.J."/>
            <person name="Lucas S."/>
            <person name="Mangogna M."/>
            <person name="McGinnis K."/>
            <person name="Medlin L.K."/>
            <person name="Montsant A."/>
            <person name="Oudot-Le Secq M.P."/>
            <person name="Napoli C."/>
            <person name="Obornik M."/>
            <person name="Parker M.S."/>
            <person name="Petit J.L."/>
            <person name="Porcel B.M."/>
            <person name="Poulsen N."/>
            <person name="Robison M."/>
            <person name="Rychlewski L."/>
            <person name="Rynearson T.A."/>
            <person name="Schmutz J."/>
            <person name="Shapiro H."/>
            <person name="Siaut M."/>
            <person name="Stanley M."/>
            <person name="Sussman M.R."/>
            <person name="Taylor A.R."/>
            <person name="Vardi A."/>
            <person name="von Dassow P."/>
            <person name="Vyverman W."/>
            <person name="Willis A."/>
            <person name="Wyrwicz L.S."/>
            <person name="Rokhsar D.S."/>
            <person name="Weissenbach J."/>
            <person name="Armbrust E.V."/>
            <person name="Green B.R."/>
            <person name="Van de Peer Y."/>
            <person name="Grigoriev I.V."/>
        </authorList>
    </citation>
    <scope>NUCLEOTIDE SEQUENCE [LARGE SCALE GENOMIC DNA]</scope>
    <source>
        <strain evidence="2 3">CCAP 1055/1</strain>
    </source>
</reference>
<dbReference type="InterPro" id="IPR029063">
    <property type="entry name" value="SAM-dependent_MTases_sf"/>
</dbReference>
<dbReference type="AlphaFoldDB" id="B7G983"/>
<dbReference type="HOGENOM" id="CLU_800409_0_0_1"/>
<dbReference type="OMA" id="AWSVQFQ"/>
<gene>
    <name evidence="2" type="ORF">PHATRDRAFT_49022</name>
</gene>
<sequence>MPSFAWCHAQQFFYHRDPFYSFHVSHRIMNRSFNLLGMLFLCGRVQSILMLKSTQSCRQHSGLPTTTLPPISRRQVLQRIAIATTVSCTVLLCPFQRAVAAEMNVGAPVPVFRATAVGRSEYTNSITASRDTNISPQEAYDVILQQIPKARTATGTTQVQSPPIALDLGAGAGLSTAVLYQDLGYRRIDAVDWSADAWDANVVAPVPESVKFYQASDQAFFDRLDEGRRQQPEQKPTSQDANEPSLQTRRDAYSYDVIVYNFAVNPQKAIKVAKQRLKPDGLLLAPVNDKADYWYKQSYWVVDASGTVVWTSRPEVGAWSVQFQPDVTSDTCTGIWCGNFNGFAARR</sequence>
<feature type="compositionally biased region" description="Polar residues" evidence="1">
    <location>
        <begin position="233"/>
        <end position="246"/>
    </location>
</feature>
<dbReference type="Gene3D" id="3.40.50.150">
    <property type="entry name" value="Vaccinia Virus protein VP39"/>
    <property type="match status" value="1"/>
</dbReference>
<dbReference type="EMBL" id="CM000622">
    <property type="protein sequence ID" value="EEC44909.1"/>
    <property type="molecule type" value="Genomic_DNA"/>
</dbReference>
<dbReference type="PaxDb" id="2850-Phatr49022"/>
<dbReference type="SUPFAM" id="SSF53335">
    <property type="entry name" value="S-adenosyl-L-methionine-dependent methyltransferases"/>
    <property type="match status" value="1"/>
</dbReference>
<name>B7G983_PHATC</name>
<evidence type="ECO:0000256" key="1">
    <source>
        <dbReference type="SAM" id="MobiDB-lite"/>
    </source>
</evidence>